<dbReference type="FunFam" id="2.40.50.100:FF:000010">
    <property type="entry name" value="Acetyltransferase component of pyruvate dehydrogenase complex"/>
    <property type="match status" value="1"/>
</dbReference>
<comment type="similarity">
    <text evidence="1 4">Belongs to the 2-oxoacid dehydrogenase family.</text>
</comment>
<dbReference type="CDD" id="cd06849">
    <property type="entry name" value="lipoyl_domain"/>
    <property type="match status" value="1"/>
</dbReference>
<evidence type="ECO:0000256" key="1">
    <source>
        <dbReference type="ARBA" id="ARBA00007317"/>
    </source>
</evidence>
<comment type="cofactor">
    <cofactor evidence="4">
        <name>(R)-lipoate</name>
        <dbReference type="ChEBI" id="CHEBI:83088"/>
    </cofactor>
</comment>
<keyword evidence="3" id="KW-0809">Transit peptide</keyword>
<dbReference type="Gene3D" id="2.40.50.100">
    <property type="match status" value="1"/>
</dbReference>
<accession>A0A118JVA4</accession>
<dbReference type="PROSITE" id="PS50968">
    <property type="entry name" value="BIOTINYL_LIPOYL"/>
    <property type="match status" value="1"/>
</dbReference>
<dbReference type="AlphaFoldDB" id="A0A118JVA4"/>
<keyword evidence="4" id="KW-0012">Acyltransferase</keyword>
<evidence type="ECO:0000256" key="2">
    <source>
        <dbReference type="ARBA" id="ARBA00022823"/>
    </source>
</evidence>
<dbReference type="Pfam" id="PF00198">
    <property type="entry name" value="2-oxoacid_dh"/>
    <property type="match status" value="1"/>
</dbReference>
<evidence type="ECO:0000313" key="9">
    <source>
        <dbReference type="Proteomes" id="UP000243975"/>
    </source>
</evidence>
<name>A0A118JVA4_CYNCS</name>
<dbReference type="Gene3D" id="4.10.320.10">
    <property type="entry name" value="E3-binding domain"/>
    <property type="match status" value="1"/>
</dbReference>
<evidence type="ECO:0000256" key="3">
    <source>
        <dbReference type="ARBA" id="ARBA00022946"/>
    </source>
</evidence>
<feature type="domain" description="Lipoyl-binding" evidence="6">
    <location>
        <begin position="130"/>
        <end position="206"/>
    </location>
</feature>
<keyword evidence="4" id="KW-0808">Transferase</keyword>
<proteinExistence type="inferred from homology"/>
<dbReference type="InterPro" id="IPR023213">
    <property type="entry name" value="CAT-like_dom_sf"/>
</dbReference>
<dbReference type="SUPFAM" id="SSF51230">
    <property type="entry name" value="Single hybrid motif"/>
    <property type="match status" value="1"/>
</dbReference>
<evidence type="ECO:0000259" key="6">
    <source>
        <dbReference type="PROSITE" id="PS50968"/>
    </source>
</evidence>
<evidence type="ECO:0000259" key="7">
    <source>
        <dbReference type="PROSITE" id="PS51826"/>
    </source>
</evidence>
<dbReference type="Pfam" id="PF02817">
    <property type="entry name" value="E3_binding"/>
    <property type="match status" value="1"/>
</dbReference>
<dbReference type="InterPro" id="IPR045257">
    <property type="entry name" value="E2/Pdx1"/>
</dbReference>
<keyword evidence="2 4" id="KW-0450">Lipoyl</keyword>
<keyword evidence="9" id="KW-1185">Reference proteome</keyword>
<dbReference type="Proteomes" id="UP000243975">
    <property type="component" value="Unassembled WGS sequence"/>
</dbReference>
<dbReference type="Gene3D" id="3.30.559.10">
    <property type="entry name" value="Chloramphenicol acetyltransferase-like domain"/>
    <property type="match status" value="1"/>
</dbReference>
<dbReference type="GO" id="GO:0004742">
    <property type="term" value="F:dihydrolipoyllysine-residue acetyltransferase activity"/>
    <property type="evidence" value="ECO:0007669"/>
    <property type="project" value="TreeGrafter"/>
</dbReference>
<dbReference type="InterPro" id="IPR011053">
    <property type="entry name" value="Single_hybrid_motif"/>
</dbReference>
<evidence type="ECO:0000313" key="8">
    <source>
        <dbReference type="EMBL" id="KVH92982.1"/>
    </source>
</evidence>
<organism evidence="8 9">
    <name type="scientific">Cynara cardunculus var. scolymus</name>
    <name type="common">Globe artichoke</name>
    <name type="synonym">Cynara scolymus</name>
    <dbReference type="NCBI Taxonomy" id="59895"/>
    <lineage>
        <taxon>Eukaryota</taxon>
        <taxon>Viridiplantae</taxon>
        <taxon>Streptophyta</taxon>
        <taxon>Embryophyta</taxon>
        <taxon>Tracheophyta</taxon>
        <taxon>Spermatophyta</taxon>
        <taxon>Magnoliopsida</taxon>
        <taxon>eudicotyledons</taxon>
        <taxon>Gunneridae</taxon>
        <taxon>Pentapetalae</taxon>
        <taxon>asterids</taxon>
        <taxon>campanulids</taxon>
        <taxon>Asterales</taxon>
        <taxon>Asteraceae</taxon>
        <taxon>Carduoideae</taxon>
        <taxon>Cardueae</taxon>
        <taxon>Carduinae</taxon>
        <taxon>Cynara</taxon>
    </lineage>
</organism>
<dbReference type="SUPFAM" id="SSF52777">
    <property type="entry name" value="CoA-dependent acyltransferases"/>
    <property type="match status" value="1"/>
</dbReference>
<dbReference type="GO" id="GO:0045254">
    <property type="term" value="C:pyruvate dehydrogenase complex"/>
    <property type="evidence" value="ECO:0007669"/>
    <property type="project" value="InterPro"/>
</dbReference>
<dbReference type="EMBL" id="LEKV01004800">
    <property type="protein sequence ID" value="KVH92982.1"/>
    <property type="molecule type" value="Genomic_DNA"/>
</dbReference>
<dbReference type="InterPro" id="IPR003016">
    <property type="entry name" value="2-oxoA_DH_lipoyl-BS"/>
</dbReference>
<dbReference type="InterPro" id="IPR004167">
    <property type="entry name" value="PSBD"/>
</dbReference>
<evidence type="ECO:0000256" key="4">
    <source>
        <dbReference type="RuleBase" id="RU003423"/>
    </source>
</evidence>
<dbReference type="GO" id="GO:0006086">
    <property type="term" value="P:pyruvate decarboxylation to acetyl-CoA"/>
    <property type="evidence" value="ECO:0007669"/>
    <property type="project" value="InterPro"/>
</dbReference>
<dbReference type="STRING" id="59895.A0A118JVA4"/>
<gene>
    <name evidence="8" type="ORF">Ccrd_005023</name>
</gene>
<dbReference type="PROSITE" id="PS51826">
    <property type="entry name" value="PSBD"/>
    <property type="match status" value="1"/>
</dbReference>
<comment type="caution">
    <text evidence="8">The sequence shown here is derived from an EMBL/GenBank/DDBJ whole genome shotgun (WGS) entry which is preliminary data.</text>
</comment>
<dbReference type="SUPFAM" id="SSF47005">
    <property type="entry name" value="Peripheral subunit-binding domain of 2-oxo acid dehydrogenase complex"/>
    <property type="match status" value="1"/>
</dbReference>
<dbReference type="PANTHER" id="PTHR23151:SF90">
    <property type="entry name" value="DIHYDROLIPOYLLYSINE-RESIDUE ACETYLTRANSFERASE COMPONENT OF PYRUVATE DEHYDROGENASE COMPLEX, MITOCHONDRIAL-RELATED"/>
    <property type="match status" value="1"/>
</dbReference>
<dbReference type="InterPro" id="IPR001078">
    <property type="entry name" value="2-oxoacid_DH_actylTfrase"/>
</dbReference>
<sequence>MTFASHIIRHSKQLKNAQGLLKQDHAILVRWFSHSTRSISNKGDDVSKLHQINNFPGQNICVCKSCSGFMSSTPIFTRSYRAANPTKVQNGLAVRTEGTSVSGMVFSRGISCNNAQLGRRFSTNSGLPPHQELGMPSLSPTMTEGNIARWLKKEGDQVAPGEVLCEVETDKATVEMECMEEGYLAKIIHGDGAKEIKVGEVIAITVEDKDDIEKFKDYKPQASDAASPEAPPAPTPAKEDVVEKPISPPEPKAAKPSAAPETDRVFASPLARKLAEDHNVSLSSIKGTGPDGSIVKADIEEYLASGAKAPSAATSKADKATVSAINYSDIPHSQIRKITASRLLLSKQTIPHYYLTVDTCVDKLTKLRAELNSIQEASGGKKISINDLVIKAAALALRKVPQCNSSWTNDYIRQFHDVHINVAVQTDNGLYVPVVRDADKKGLSKISEDVKILAQKARENSLKPDDYEGGTFTVSNLGGPFGIKQFCAIGAEWLKAFKGYIENPETMLL</sequence>
<reference evidence="8 9" key="1">
    <citation type="journal article" date="2016" name="Sci. Rep.">
        <title>The genome sequence of the outbreeding globe artichoke constructed de novo incorporating a phase-aware low-pass sequencing strategy of F1 progeny.</title>
        <authorList>
            <person name="Scaglione D."/>
            <person name="Reyes-Chin-Wo S."/>
            <person name="Acquadro A."/>
            <person name="Froenicke L."/>
            <person name="Portis E."/>
            <person name="Beitel C."/>
            <person name="Tirone M."/>
            <person name="Mauro R."/>
            <person name="Lo Monaco A."/>
            <person name="Mauromicale G."/>
            <person name="Faccioli P."/>
            <person name="Cattivelli L."/>
            <person name="Rieseberg L."/>
            <person name="Michelmore R."/>
            <person name="Lanteri S."/>
        </authorList>
    </citation>
    <scope>NUCLEOTIDE SEQUENCE [LARGE SCALE GENOMIC DNA]</scope>
    <source>
        <strain evidence="8">2C</strain>
    </source>
</reference>
<dbReference type="EC" id="2.3.1.-" evidence="4"/>
<feature type="region of interest" description="Disordered" evidence="5">
    <location>
        <begin position="219"/>
        <end position="262"/>
    </location>
</feature>
<dbReference type="PROSITE" id="PS00189">
    <property type="entry name" value="LIPOYL"/>
    <property type="match status" value="1"/>
</dbReference>
<feature type="domain" description="Peripheral subunit-binding (PSBD)" evidence="7">
    <location>
        <begin position="266"/>
        <end position="303"/>
    </location>
</feature>
<dbReference type="OMA" id="AKGCRKE"/>
<dbReference type="PANTHER" id="PTHR23151">
    <property type="entry name" value="DIHYDROLIPOAMIDE ACETYL/SUCCINYL-TRANSFERASE-RELATED"/>
    <property type="match status" value="1"/>
</dbReference>
<protein>
    <recommendedName>
        <fullName evidence="4">Dihydrolipoamide acetyltransferase component of pyruvate dehydrogenase complex</fullName>
        <ecNumber evidence="4">2.3.1.-</ecNumber>
    </recommendedName>
</protein>
<evidence type="ECO:0000256" key="5">
    <source>
        <dbReference type="SAM" id="MobiDB-lite"/>
    </source>
</evidence>
<dbReference type="Gramene" id="KVH92982">
    <property type="protein sequence ID" value="KVH92982"/>
    <property type="gene ID" value="Ccrd_005023"/>
</dbReference>
<dbReference type="InterPro" id="IPR000089">
    <property type="entry name" value="Biotin_lipoyl"/>
</dbReference>
<dbReference type="InterPro" id="IPR036625">
    <property type="entry name" value="E3-bd_dom_sf"/>
</dbReference>
<dbReference type="Pfam" id="PF00364">
    <property type="entry name" value="Biotin_lipoyl"/>
    <property type="match status" value="1"/>
</dbReference>